<dbReference type="EMBL" id="CP019157">
    <property type="protein sequence ID" value="AUG49522.1"/>
    <property type="molecule type" value="Genomic_DNA"/>
</dbReference>
<geneLocation type="plasmid" evidence="1 2">
    <name>pNYT2</name>
</geneLocation>
<name>A0A2H5A450_9EURY</name>
<dbReference type="Proteomes" id="UP000242917">
    <property type="component" value="Plasmid pNYT2"/>
</dbReference>
<sequence>MSQTAILGRDIILRGQVSLYLSIDADWVSRAGLDMEDTCRLQLGGVEDGALTVTLFIDQDYSDSDNPPGQFDIDPVDVQTDIQWCLPSDIRHDRGITGEFGYNAEYLGDGRIEYRLVSPSARDD</sequence>
<dbReference type="KEGG" id="hta:BVU17_18230"/>
<gene>
    <name evidence="1" type="ORF">BVU17_18230</name>
</gene>
<evidence type="ECO:0000313" key="2">
    <source>
        <dbReference type="Proteomes" id="UP000242917"/>
    </source>
</evidence>
<evidence type="ECO:0000313" key="1">
    <source>
        <dbReference type="EMBL" id="AUG49522.1"/>
    </source>
</evidence>
<organism evidence="1 2">
    <name type="scientific">Haloarcula taiwanensis</name>
    <dbReference type="NCBI Taxonomy" id="1932004"/>
    <lineage>
        <taxon>Archaea</taxon>
        <taxon>Methanobacteriati</taxon>
        <taxon>Methanobacteriota</taxon>
        <taxon>Stenosarchaea group</taxon>
        <taxon>Halobacteria</taxon>
        <taxon>Halobacteriales</taxon>
        <taxon>Haloarculaceae</taxon>
        <taxon>Haloarcula</taxon>
    </lineage>
</organism>
<reference evidence="1 2" key="1">
    <citation type="submission" date="2017-01" db="EMBL/GenBank/DDBJ databases">
        <title>A Red Light-Sensitive Sensory Rhodopsin I From Haloarcula taiwanensis, A New Haloarchaeon Isolated From Taiwan.</title>
        <authorList>
            <person name="Yang C.-S."/>
            <person name="Han Y.-A."/>
            <person name="Chen P.-C."/>
            <person name="Ng W.V."/>
            <person name="Chen T.-W."/>
        </authorList>
    </citation>
    <scope>NUCLEOTIDE SEQUENCE [LARGE SCALE GENOMIC DNA]</scope>
    <source>
        <strain evidence="1 2">Taiwanensis</strain>
        <plasmid evidence="1 2">pNYT2</plasmid>
    </source>
</reference>
<protein>
    <submittedName>
        <fullName evidence="1">Uncharacterized protein</fullName>
    </submittedName>
</protein>
<accession>A0A2H5A450</accession>
<keyword evidence="2" id="KW-1185">Reference proteome</keyword>
<proteinExistence type="predicted"/>
<keyword evidence="1" id="KW-0614">Plasmid</keyword>
<dbReference type="AlphaFoldDB" id="A0A2H5A450"/>
<dbReference type="OrthoDB" id="380238at2157"/>